<dbReference type="EMBL" id="DVLP01000415">
    <property type="protein sequence ID" value="HIT76767.1"/>
    <property type="molecule type" value="Genomic_DNA"/>
</dbReference>
<dbReference type="InterPro" id="IPR001466">
    <property type="entry name" value="Beta-lactam-related"/>
</dbReference>
<keyword evidence="1" id="KW-0472">Membrane</keyword>
<feature type="transmembrane region" description="Helical" evidence="1">
    <location>
        <begin position="446"/>
        <end position="464"/>
    </location>
</feature>
<gene>
    <name evidence="3" type="ORF">IAA98_14400</name>
</gene>
<keyword evidence="1" id="KW-1133">Transmembrane helix</keyword>
<dbReference type="InterPro" id="IPR012338">
    <property type="entry name" value="Beta-lactam/transpept-like"/>
</dbReference>
<reference evidence="3" key="1">
    <citation type="submission" date="2020-10" db="EMBL/GenBank/DDBJ databases">
        <authorList>
            <person name="Gilroy R."/>
        </authorList>
    </citation>
    <scope>NUCLEOTIDE SEQUENCE</scope>
    <source>
        <strain evidence="3">ChiGjej1B1-24693</strain>
    </source>
</reference>
<feature type="transmembrane region" description="Helical" evidence="1">
    <location>
        <begin position="415"/>
        <end position="434"/>
    </location>
</feature>
<reference evidence="3" key="2">
    <citation type="journal article" date="2021" name="PeerJ">
        <title>Extensive microbial diversity within the chicken gut microbiome revealed by metagenomics and culture.</title>
        <authorList>
            <person name="Gilroy R."/>
            <person name="Ravi A."/>
            <person name="Getino M."/>
            <person name="Pursley I."/>
            <person name="Horton D.L."/>
            <person name="Alikhan N.F."/>
            <person name="Baker D."/>
            <person name="Gharbi K."/>
            <person name="Hall N."/>
            <person name="Watson M."/>
            <person name="Adriaenssens E.M."/>
            <person name="Foster-Nyarko E."/>
            <person name="Jarju S."/>
            <person name="Secka A."/>
            <person name="Antonio M."/>
            <person name="Oren A."/>
            <person name="Chaudhuri R.R."/>
            <person name="La Ragione R."/>
            <person name="Hildebrand F."/>
            <person name="Pallen M.J."/>
        </authorList>
    </citation>
    <scope>NUCLEOTIDE SEQUENCE</scope>
    <source>
        <strain evidence="3">ChiGjej1B1-24693</strain>
    </source>
</reference>
<feature type="domain" description="Beta-lactamase-related" evidence="2">
    <location>
        <begin position="61"/>
        <end position="369"/>
    </location>
</feature>
<dbReference type="PANTHER" id="PTHR46825:SF9">
    <property type="entry name" value="BETA-LACTAMASE-RELATED DOMAIN-CONTAINING PROTEIN"/>
    <property type="match status" value="1"/>
</dbReference>
<comment type="caution">
    <text evidence="3">The sequence shown here is derived from an EMBL/GenBank/DDBJ whole genome shotgun (WGS) entry which is preliminary data.</text>
</comment>
<organism evidence="3 4">
    <name type="scientific">Candidatus Avipropionibacterium avicola</name>
    <dbReference type="NCBI Taxonomy" id="2840701"/>
    <lineage>
        <taxon>Bacteria</taxon>
        <taxon>Bacillati</taxon>
        <taxon>Actinomycetota</taxon>
        <taxon>Actinomycetes</taxon>
        <taxon>Propionibacteriales</taxon>
        <taxon>Propionibacteriaceae</taxon>
        <taxon>Propionibacteriaceae incertae sedis</taxon>
        <taxon>Candidatus Avipropionibacterium</taxon>
    </lineage>
</organism>
<feature type="transmembrane region" description="Helical" evidence="1">
    <location>
        <begin position="386"/>
        <end position="408"/>
    </location>
</feature>
<proteinExistence type="predicted"/>
<accession>A0A9D1H0H7</accession>
<evidence type="ECO:0000313" key="3">
    <source>
        <dbReference type="EMBL" id="HIT76767.1"/>
    </source>
</evidence>
<dbReference type="InterPro" id="IPR050491">
    <property type="entry name" value="AmpC-like"/>
</dbReference>
<dbReference type="PANTHER" id="PTHR46825">
    <property type="entry name" value="D-ALANYL-D-ALANINE-CARBOXYPEPTIDASE/ENDOPEPTIDASE AMPH"/>
    <property type="match status" value="1"/>
</dbReference>
<dbReference type="Gene3D" id="3.40.710.10">
    <property type="entry name" value="DD-peptidase/beta-lactamase superfamily"/>
    <property type="match status" value="1"/>
</dbReference>
<protein>
    <submittedName>
        <fullName evidence="3">Beta-lactamase family protein</fullName>
    </submittedName>
</protein>
<name>A0A9D1H0H7_9ACTN</name>
<dbReference type="SUPFAM" id="SSF56601">
    <property type="entry name" value="beta-lactamase/transpeptidase-like"/>
    <property type="match status" value="1"/>
</dbReference>
<dbReference type="Pfam" id="PF00144">
    <property type="entry name" value="Beta-lactamase"/>
    <property type="match status" value="1"/>
</dbReference>
<feature type="transmembrane region" description="Helical" evidence="1">
    <location>
        <begin position="485"/>
        <end position="503"/>
    </location>
</feature>
<evidence type="ECO:0000259" key="2">
    <source>
        <dbReference type="Pfam" id="PF00144"/>
    </source>
</evidence>
<evidence type="ECO:0000256" key="1">
    <source>
        <dbReference type="SAM" id="Phobius"/>
    </source>
</evidence>
<evidence type="ECO:0000313" key="4">
    <source>
        <dbReference type="Proteomes" id="UP000886842"/>
    </source>
</evidence>
<sequence>MTAQNPRQHSRTRFLIATVAASLAALLVGVFVAPQRQVVGPETAGDADLAAQVRAAADGVGGFRSVAIAEVTPDDITWAGLGNSTAGRSGPAPGADTVFETGSVAKTFTAALFADAIERGEVSPDDPLAQHLPELEGTPAGEVTLASLAQHRSGLPPLGATAQQRATVAVLTLENPYETTTTEQLIADATQASVNPEQPPTYSNFAISLLGTALARTSGHASWSALLAERITGPLGMSDTTPMLSADDLPDGATDPFVFNGTPAPRWYGEGYQPSGTSMATTIHDMALWAQAQLNGTAPGGDAPLEPTAEMQGSRIGWAWLTTEIQTTDGEATLVWHNGSSAGHTAMLGIDPDTDRAVVVLGNTNTPVDTFATAVLHDGPVLGQPMMVTVIGWLLAALAAALSGVTLWRAFRGRSVLSVVALLLISAAGLAYLWHSGPWNAVGGWLWGLAFAPALAAIPVLALRTALAPKGTTAVPFRPTGSAQVPWLGVALGVLLIIGVTQLW</sequence>
<feature type="transmembrane region" description="Helical" evidence="1">
    <location>
        <begin position="12"/>
        <end position="33"/>
    </location>
</feature>
<dbReference type="AlphaFoldDB" id="A0A9D1H0H7"/>
<keyword evidence="1" id="KW-0812">Transmembrane</keyword>
<dbReference type="Proteomes" id="UP000886842">
    <property type="component" value="Unassembled WGS sequence"/>
</dbReference>